<keyword evidence="3" id="KW-1185">Reference proteome</keyword>
<dbReference type="Pfam" id="PF14452">
    <property type="entry name" value="Multi_ubiq"/>
    <property type="match status" value="2"/>
</dbReference>
<dbReference type="InterPro" id="IPR029071">
    <property type="entry name" value="Ubiquitin-like_domsf"/>
</dbReference>
<dbReference type="EMBL" id="JARESE010000080">
    <property type="protein sequence ID" value="MDE8654322.1"/>
    <property type="molecule type" value="Genomic_DNA"/>
</dbReference>
<accession>A0ABT5WWT5</accession>
<proteinExistence type="predicted"/>
<dbReference type="Proteomes" id="UP001216253">
    <property type="component" value="Unassembled WGS sequence"/>
</dbReference>
<dbReference type="RefSeq" id="WP_275230446.1">
    <property type="nucleotide sequence ID" value="NZ_JARESE010000080.1"/>
</dbReference>
<name>A0ABT5WWT5_9SPHN</name>
<sequence>MDYEQTNGAAQLGPDDGIEISRSEAYRLLFGENGLNFRPLVLPDPVPVGRQILEIAGIRAVENWALIALLPTGAMEDVRLGEAYDLRGHGAERVIAFMTDTLFRGFLQGQDMLWGRKDIRGEELYALAELDPGEILYIDVLGGTDVPVAREDIIDLSAPGVERFIAGPVPVPQGFEVLINYNGVVRPLRVRPQETIAAVIEAARPLFGNPGGGLVLVDPGSGRILEPGHTVAQEGVQPGAHLQLRPRAVQGG</sequence>
<dbReference type="CDD" id="cd17039">
    <property type="entry name" value="Ubl_ubiquitin_like"/>
    <property type="match status" value="1"/>
</dbReference>
<comment type="caution">
    <text evidence="2">The sequence shown here is derived from an EMBL/GenBank/DDBJ whole genome shotgun (WGS) entry which is preliminary data.</text>
</comment>
<reference evidence="2 3" key="1">
    <citation type="submission" date="2023-03" db="EMBL/GenBank/DDBJ databases">
        <title>NovoSphingobium album sp. nov. isolated from polycyclic aromatic hydrocarbons- and heavy-metal polluted soil.</title>
        <authorList>
            <person name="Liu Z."/>
            <person name="Wang K."/>
        </authorList>
    </citation>
    <scope>NUCLEOTIDE SEQUENCE [LARGE SCALE GENOMIC DNA]</scope>
    <source>
        <strain evidence="2 3">H3SJ31-1</strain>
    </source>
</reference>
<feature type="domain" description="Multi-ubiquitin" evidence="1">
    <location>
        <begin position="35"/>
        <end position="97"/>
    </location>
</feature>
<evidence type="ECO:0000313" key="3">
    <source>
        <dbReference type="Proteomes" id="UP001216253"/>
    </source>
</evidence>
<feature type="domain" description="Multi-ubiquitin" evidence="1">
    <location>
        <begin position="106"/>
        <end position="167"/>
    </location>
</feature>
<evidence type="ECO:0000313" key="2">
    <source>
        <dbReference type="EMBL" id="MDE8654322.1"/>
    </source>
</evidence>
<evidence type="ECO:0000259" key="1">
    <source>
        <dbReference type="Pfam" id="PF14452"/>
    </source>
</evidence>
<dbReference type="InterPro" id="IPR027802">
    <property type="entry name" value="Multi-ubiquitin_dom"/>
</dbReference>
<dbReference type="SUPFAM" id="SSF54236">
    <property type="entry name" value="Ubiquitin-like"/>
    <property type="match status" value="1"/>
</dbReference>
<gene>
    <name evidence="2" type="ORF">PYV00_21730</name>
</gene>
<organism evidence="2 3">
    <name type="scientific">Novosphingobium album</name>
    <name type="common">ex Liu et al. 2023</name>
    <dbReference type="NCBI Taxonomy" id="3031130"/>
    <lineage>
        <taxon>Bacteria</taxon>
        <taxon>Pseudomonadati</taxon>
        <taxon>Pseudomonadota</taxon>
        <taxon>Alphaproteobacteria</taxon>
        <taxon>Sphingomonadales</taxon>
        <taxon>Sphingomonadaceae</taxon>
        <taxon>Novosphingobium</taxon>
    </lineage>
</organism>
<protein>
    <submittedName>
        <fullName evidence="2">Multiubiquitin domain-containing protein</fullName>
    </submittedName>
</protein>